<feature type="transmembrane region" description="Helical" evidence="6">
    <location>
        <begin position="62"/>
        <end position="82"/>
    </location>
</feature>
<keyword evidence="5 6" id="KW-0472">Membrane</keyword>
<evidence type="ECO:0000256" key="2">
    <source>
        <dbReference type="ARBA" id="ARBA00022475"/>
    </source>
</evidence>
<dbReference type="OrthoDB" id="7306615at2"/>
<comment type="subcellular location">
    <subcellularLocation>
        <location evidence="1">Cell membrane</location>
        <topology evidence="1">Multi-pass membrane protein</topology>
    </subcellularLocation>
</comment>
<proteinExistence type="predicted"/>
<protein>
    <recommendedName>
        <fullName evidence="9">Caa(3)-type oxidase, subunit IV</fullName>
    </recommendedName>
</protein>
<evidence type="ECO:0000256" key="6">
    <source>
        <dbReference type="SAM" id="Phobius"/>
    </source>
</evidence>
<keyword evidence="4 6" id="KW-1133">Transmembrane helix</keyword>
<dbReference type="GO" id="GO:0005886">
    <property type="term" value="C:plasma membrane"/>
    <property type="evidence" value="ECO:0007669"/>
    <property type="project" value="UniProtKB-SubCell"/>
</dbReference>
<dbReference type="AlphaFoldDB" id="D8JSR5"/>
<sequence precursor="true">MATLVKVWIVLVVLTLISMWAGAVQDGAIPILAQVAVVVAVAGVKAWTILQHFLGLRSAPGGWRALFAIYLIALSGAIFAIYTAGTVLASRAHVISGSLQ</sequence>
<evidence type="ECO:0000256" key="4">
    <source>
        <dbReference type="ARBA" id="ARBA00022989"/>
    </source>
</evidence>
<keyword evidence="8" id="KW-1185">Reference proteome</keyword>
<organism evidence="7 8">
    <name type="scientific">Hyphomicrobium denitrificans (strain ATCC 51888 / DSM 1869 / NCIMB 11706 / TK 0415)</name>
    <dbReference type="NCBI Taxonomy" id="582899"/>
    <lineage>
        <taxon>Bacteria</taxon>
        <taxon>Pseudomonadati</taxon>
        <taxon>Pseudomonadota</taxon>
        <taxon>Alphaproteobacteria</taxon>
        <taxon>Hyphomicrobiales</taxon>
        <taxon>Hyphomicrobiaceae</taxon>
        <taxon>Hyphomicrobium</taxon>
    </lineage>
</organism>
<feature type="transmembrane region" description="Helical" evidence="6">
    <location>
        <begin position="7"/>
        <end position="25"/>
    </location>
</feature>
<accession>D8JSR5</accession>
<evidence type="ECO:0000313" key="7">
    <source>
        <dbReference type="EMBL" id="ADJ22400.1"/>
    </source>
</evidence>
<feature type="transmembrane region" description="Helical" evidence="6">
    <location>
        <begin position="31"/>
        <end position="50"/>
    </location>
</feature>
<evidence type="ECO:0000256" key="5">
    <source>
        <dbReference type="ARBA" id="ARBA00023136"/>
    </source>
</evidence>
<keyword evidence="2" id="KW-1003">Cell membrane</keyword>
<evidence type="ECO:0000256" key="3">
    <source>
        <dbReference type="ARBA" id="ARBA00022692"/>
    </source>
</evidence>
<dbReference type="EMBL" id="CP002083">
    <property type="protein sequence ID" value="ADJ22400.1"/>
    <property type="molecule type" value="Genomic_DNA"/>
</dbReference>
<evidence type="ECO:0008006" key="9">
    <source>
        <dbReference type="Google" id="ProtNLM"/>
    </source>
</evidence>
<evidence type="ECO:0000313" key="8">
    <source>
        <dbReference type="Proteomes" id="UP000002033"/>
    </source>
</evidence>
<reference evidence="8" key="1">
    <citation type="journal article" date="2011" name="J. Bacteriol.">
        <title>Genome sequences of eight morphologically diverse alphaproteobacteria.</title>
        <authorList>
            <consortium name="US DOE Joint Genome Institute"/>
            <person name="Brown P.J."/>
            <person name="Kysela D.T."/>
            <person name="Buechlein A."/>
            <person name="Hemmerich C."/>
            <person name="Brun Y.V."/>
        </authorList>
    </citation>
    <scope>NUCLEOTIDE SEQUENCE [LARGE SCALE GENOMIC DNA]</scope>
    <source>
        <strain evidence="8">ATCC 51888 / DSM 1869 / NCIB 11706 / TK 0415</strain>
    </source>
</reference>
<dbReference type="InterPro" id="IPR005171">
    <property type="entry name" value="Cyt_c_oxidase_su4_prok"/>
</dbReference>
<dbReference type="RefSeq" id="WP_013214617.1">
    <property type="nucleotide sequence ID" value="NC_014313.1"/>
</dbReference>
<dbReference type="KEGG" id="hdn:Hden_0579"/>
<keyword evidence="3 6" id="KW-0812">Transmembrane</keyword>
<dbReference type="HOGENOM" id="CLU_2382211_0_0_5"/>
<name>D8JSR5_HYPDA</name>
<dbReference type="Pfam" id="PF03626">
    <property type="entry name" value="COX4_pro"/>
    <property type="match status" value="1"/>
</dbReference>
<gene>
    <name evidence="7" type="ordered locus">Hden_0579</name>
</gene>
<dbReference type="eggNOG" id="ENOG502ZH16">
    <property type="taxonomic scope" value="Bacteria"/>
</dbReference>
<dbReference type="STRING" id="582899.Hden_0579"/>
<evidence type="ECO:0000256" key="1">
    <source>
        <dbReference type="ARBA" id="ARBA00004651"/>
    </source>
</evidence>
<dbReference type="Proteomes" id="UP000002033">
    <property type="component" value="Chromosome"/>
</dbReference>